<keyword evidence="2" id="KW-0288">FMN</keyword>
<dbReference type="STRING" id="1043005.A0A074YWS7"/>
<gene>
    <name evidence="6" type="ORF">AUEXF2481DRAFT_48306</name>
</gene>
<keyword evidence="1" id="KW-0285">Flavoprotein</keyword>
<dbReference type="PANTHER" id="PTHR47429">
    <property type="entry name" value="PROTEIN TWIN LOV 1"/>
    <property type="match status" value="1"/>
</dbReference>
<dbReference type="InterPro" id="IPR000014">
    <property type="entry name" value="PAS"/>
</dbReference>
<keyword evidence="3" id="KW-0157">Chromophore</keyword>
<evidence type="ECO:0000256" key="4">
    <source>
        <dbReference type="SAM" id="MobiDB-lite"/>
    </source>
</evidence>
<dbReference type="NCBIfam" id="TIGR00229">
    <property type="entry name" value="sensory_box"/>
    <property type="match status" value="1"/>
</dbReference>
<dbReference type="EMBL" id="KL584779">
    <property type="protein sequence ID" value="KEQ91331.1"/>
    <property type="molecule type" value="Genomic_DNA"/>
</dbReference>
<accession>A0A074YWS7</accession>
<keyword evidence="7" id="KW-1185">Reference proteome</keyword>
<dbReference type="RefSeq" id="XP_013339853.1">
    <property type="nucleotide sequence ID" value="XM_013484399.1"/>
</dbReference>
<sequence>MASTRQGSISPIQASIFDPLEEEAQDDYHTEPTTAPHSGSGDEHEYYDLKPPPPSVSHSNMEHLSTRYFSVDHLNVILRDYQLFSRFRRFLTQYKPYTLPALESYVDTQKAVAAIEYANSLANNHRSTTGHTPKPAAVVDESFQERSRLVVQALVDDALPAYLTHRLVQTVTDSLVKEITGNNAPVMRDLIPSLAEVYCITDPSVSDNPIVYASEAFYDISGYEKDFVIGRNCRFLQGPKTSSASVHRLIEALHAGQEITETLLNYRRNGIPFMNLLMLAPLYDNKGTVRYFVGAQIDVTNLIEGGKGLDSFEKLLANDRTEERYRGRSMREPTQVLGELGQMMNDEELDAVNIRPRSQSRDTPPTASSRNLSLARPARKVFGMDDALERGLWPHPSLGPSGRLPGVYQNYLLVRPYPSLRITFTSPALRIPGLLQTKLMERLGGPQDVRDGVLDSLTHGTPVTAKISWLSTPAPAGSPHRTTIEGKPRWIHCTPLLGSDEQVGVWMIVMVEQEMVTGSLRRSSLDVPVRGGEGARSPRFKAETGKLYADYLRREGKTPPQSEGHIGGPSRGSSTRETRTFQDF</sequence>
<dbReference type="PANTHER" id="PTHR47429:SF9">
    <property type="entry name" value="PAS DOMAIN-CONTAINING PROTEIN"/>
    <property type="match status" value="1"/>
</dbReference>
<evidence type="ECO:0000256" key="3">
    <source>
        <dbReference type="ARBA" id="ARBA00022991"/>
    </source>
</evidence>
<evidence type="ECO:0000256" key="1">
    <source>
        <dbReference type="ARBA" id="ARBA00022630"/>
    </source>
</evidence>
<evidence type="ECO:0000256" key="2">
    <source>
        <dbReference type="ARBA" id="ARBA00022643"/>
    </source>
</evidence>
<dbReference type="InterPro" id="IPR035965">
    <property type="entry name" value="PAS-like_dom_sf"/>
</dbReference>
<feature type="compositionally biased region" description="Basic and acidic residues" evidence="4">
    <location>
        <begin position="574"/>
        <end position="584"/>
    </location>
</feature>
<dbReference type="HOGENOM" id="CLU_012260_3_0_1"/>
<dbReference type="InParanoid" id="A0A074YWS7"/>
<dbReference type="GeneID" id="25368474"/>
<dbReference type="CDD" id="cd00130">
    <property type="entry name" value="PAS"/>
    <property type="match status" value="1"/>
</dbReference>
<dbReference type="Pfam" id="PF13426">
    <property type="entry name" value="PAS_9"/>
    <property type="match status" value="1"/>
</dbReference>
<name>A0A074YWS7_AURSE</name>
<feature type="region of interest" description="Disordered" evidence="4">
    <location>
        <begin position="1"/>
        <end position="59"/>
    </location>
</feature>
<dbReference type="AlphaFoldDB" id="A0A074YWS7"/>
<dbReference type="PROSITE" id="PS50113">
    <property type="entry name" value="PAC"/>
    <property type="match status" value="1"/>
</dbReference>
<dbReference type="OMA" id="EFYNTTQ"/>
<feature type="compositionally biased region" description="Polar residues" evidence="4">
    <location>
        <begin position="1"/>
        <end position="13"/>
    </location>
</feature>
<evidence type="ECO:0000259" key="5">
    <source>
        <dbReference type="PROSITE" id="PS50113"/>
    </source>
</evidence>
<protein>
    <recommendedName>
        <fullName evidence="5">PAC domain-containing protein</fullName>
    </recommendedName>
</protein>
<evidence type="ECO:0000313" key="6">
    <source>
        <dbReference type="EMBL" id="KEQ91331.1"/>
    </source>
</evidence>
<dbReference type="SUPFAM" id="SSF55785">
    <property type="entry name" value="PYP-like sensor domain (PAS domain)"/>
    <property type="match status" value="1"/>
</dbReference>
<feature type="domain" description="PAC" evidence="5">
    <location>
        <begin position="257"/>
        <end position="311"/>
    </location>
</feature>
<dbReference type="Proteomes" id="UP000030641">
    <property type="component" value="Unassembled WGS sequence"/>
</dbReference>
<dbReference type="GO" id="GO:0005634">
    <property type="term" value="C:nucleus"/>
    <property type="evidence" value="ECO:0007669"/>
    <property type="project" value="TreeGrafter"/>
</dbReference>
<feature type="region of interest" description="Disordered" evidence="4">
    <location>
        <begin position="552"/>
        <end position="584"/>
    </location>
</feature>
<evidence type="ECO:0000313" key="7">
    <source>
        <dbReference type="Proteomes" id="UP000030641"/>
    </source>
</evidence>
<proteinExistence type="predicted"/>
<organism evidence="6 7">
    <name type="scientific">Aureobasidium subglaciale (strain EXF-2481)</name>
    <name type="common">Aureobasidium pullulans var. subglaciale</name>
    <dbReference type="NCBI Taxonomy" id="1043005"/>
    <lineage>
        <taxon>Eukaryota</taxon>
        <taxon>Fungi</taxon>
        <taxon>Dikarya</taxon>
        <taxon>Ascomycota</taxon>
        <taxon>Pezizomycotina</taxon>
        <taxon>Dothideomycetes</taxon>
        <taxon>Dothideomycetidae</taxon>
        <taxon>Dothideales</taxon>
        <taxon>Saccotheciaceae</taxon>
        <taxon>Aureobasidium</taxon>
    </lineage>
</organism>
<dbReference type="Gene3D" id="3.30.450.20">
    <property type="entry name" value="PAS domain"/>
    <property type="match status" value="1"/>
</dbReference>
<dbReference type="OrthoDB" id="447251at2759"/>
<reference evidence="6 7" key="1">
    <citation type="journal article" date="2014" name="BMC Genomics">
        <title>Genome sequencing of four Aureobasidium pullulans varieties: biotechnological potential, stress tolerance, and description of new species.</title>
        <authorList>
            <person name="Gostin Ar C."/>
            <person name="Ohm R.A."/>
            <person name="Kogej T."/>
            <person name="Sonjak S."/>
            <person name="Turk M."/>
            <person name="Zajc J."/>
            <person name="Zalar P."/>
            <person name="Grube M."/>
            <person name="Sun H."/>
            <person name="Han J."/>
            <person name="Sharma A."/>
            <person name="Chiniquy J."/>
            <person name="Ngan C.Y."/>
            <person name="Lipzen A."/>
            <person name="Barry K."/>
            <person name="Grigoriev I.V."/>
            <person name="Gunde-Cimerman N."/>
        </authorList>
    </citation>
    <scope>NUCLEOTIDE SEQUENCE [LARGE SCALE GENOMIC DNA]</scope>
    <source>
        <strain evidence="6 7">EXF-2481</strain>
    </source>
</reference>
<dbReference type="InterPro" id="IPR000700">
    <property type="entry name" value="PAS-assoc_C"/>
</dbReference>